<feature type="signal peptide" evidence="2">
    <location>
        <begin position="1"/>
        <end position="22"/>
    </location>
</feature>
<gene>
    <name evidence="3" type="primary">eff1-5</name>
    <name evidence="3" type="ORF">um02135</name>
    <name evidence="4" type="ORF">UMAG_02135</name>
</gene>
<reference evidence="5" key="6">
    <citation type="submission" date="2014-09" db="EMBL/GenBank/DDBJ databases">
        <authorList>
            <person name="Gueldener U."/>
            <person name="Muensterkoetter M."/>
            <person name="Walter M.C."/>
            <person name="Mannhaupt G."/>
            <person name="Kahmann R."/>
        </authorList>
    </citation>
    <scope>GENOME REANNOTATION</scope>
    <source>
        <strain evidence="5">521 / FGSC 9021</strain>
    </source>
</reference>
<reference evidence="3" key="3">
    <citation type="journal article" date="2010" name="New Phytol.">
        <title>The use of FLP-mediated recombination for the functional analysis of an effector gene family in the biotrophic smut fungus Ustilago maydis.</title>
        <authorList>
            <person name="Khrunyk Y."/>
            <person name="Muench K."/>
            <person name="Schipper K."/>
            <person name="Lupas A.N."/>
            <person name="Kahmann R."/>
        </authorList>
    </citation>
    <scope>NUCLEOTIDE SEQUENCE</scope>
    <source>
        <strain evidence="3">521</strain>
    </source>
</reference>
<feature type="region of interest" description="Disordered" evidence="1">
    <location>
        <begin position="73"/>
        <end position="134"/>
    </location>
</feature>
<keyword evidence="5" id="KW-1185">Reference proteome</keyword>
<dbReference type="HOGENOM" id="CLU_592114_0_0_1"/>
<dbReference type="AlphaFoldDB" id="Q4PCM8"/>
<dbReference type="EMBL" id="CM003144">
    <property type="protein sequence ID" value="KIS69600.1"/>
    <property type="molecule type" value="Genomic_DNA"/>
</dbReference>
<feature type="region of interest" description="Disordered" evidence="1">
    <location>
        <begin position="144"/>
        <end position="163"/>
    </location>
</feature>
<dbReference type="Proteomes" id="UP000000561">
    <property type="component" value="Chromosome 5"/>
</dbReference>
<sequence>MYLPVKILLWTLPLLNRFRAAAKPVGWDQQLDTNHHYDGFDSSLHGFDWQEHQSVQAWSPNPFDQAETWPVVQSVQQHDARAQQGQRAEYSALDASHELPPRQISWLSRKEQSTDSENSVARHGGYADGDEPRQKHAEMDHLEASPVVASASSGTEERAIRPSTEKTWSFKRLQRLEHLINSRKLKPAPRQLQFIFAAPGGSTESQVRVIEQAKRAAMREWEDSMKTVLGNPFLEFRSAELMDPSKPLLIVAQNAWDVRDRHPLSSSGAFANLPTYSREGRHTHFMYRLTNVVSVQLQKLGWKSTRNRILVYLNSRFNMDYLNNEYFLGKLRFLPIDTHKLTRGLLDKVFSERKRVMLLPPRSEHGLSLVLARHNDDASWLHELQQVTGPLQDARQLVSLWSPILRDKYRTTLVLYGVAQLDARYEHVVLQHLNDIVPSWTGGAWDILYYLEKHEPHAFLTA</sequence>
<dbReference type="RefSeq" id="XP_011388492.1">
    <property type="nucleotide sequence ID" value="XM_011390190.1"/>
</dbReference>
<dbReference type="STRING" id="237631.Q4PCM8"/>
<organism evidence="3">
    <name type="scientific">Mycosarcoma maydis</name>
    <name type="common">Corn smut fungus</name>
    <name type="synonym">Ustilago maydis</name>
    <dbReference type="NCBI Taxonomy" id="5270"/>
    <lineage>
        <taxon>Eukaryota</taxon>
        <taxon>Fungi</taxon>
        <taxon>Dikarya</taxon>
        <taxon>Basidiomycota</taxon>
        <taxon>Ustilaginomycotina</taxon>
        <taxon>Ustilaginomycetes</taxon>
        <taxon>Ustilaginales</taxon>
        <taxon>Ustilaginaceae</taxon>
        <taxon>Mycosarcoma</taxon>
    </lineage>
</organism>
<accession>E3CTM8</accession>
<name>Q4PCM8_MYCMD</name>
<dbReference type="OrthoDB" id="2556674at2759"/>
<dbReference type="VEuPathDB" id="FungiDB:UMAG_02135"/>
<keyword evidence="2" id="KW-0732">Signal</keyword>
<dbReference type="EMBL" id="BN001509">
    <property type="protein sequence ID" value="CBV36770.1"/>
    <property type="molecule type" value="Genomic_DNA"/>
</dbReference>
<reference evidence="4 5" key="2">
    <citation type="journal article" date="2006" name="Nature">
        <title>Insights from the genome of the biotrophic fungal plant pathogen Ustilago maydis.</title>
        <authorList>
            <person name="Kamper J."/>
            <person name="Kahmann R."/>
            <person name="Bolker M."/>
            <person name="Ma L.J."/>
            <person name="Brefort T."/>
            <person name="Saville B.J."/>
            <person name="Banuett F."/>
            <person name="Kronstad J.W."/>
            <person name="Gold S.E."/>
            <person name="Muller O."/>
            <person name="Perlin M.H."/>
            <person name="Wosten H.A."/>
            <person name="de Vries R."/>
            <person name="Ruiz-Herrera J."/>
            <person name="Reynaga-Pena C.G."/>
            <person name="Snetselaar K."/>
            <person name="McCann M."/>
            <person name="Perez-Martin J."/>
            <person name="Feldbrugge M."/>
            <person name="Basse C.W."/>
            <person name="Steinberg G."/>
            <person name="Ibeas J.I."/>
            <person name="Holloman W."/>
            <person name="Guzman P."/>
            <person name="Farman M."/>
            <person name="Stajich J.E."/>
            <person name="Sentandreu R."/>
            <person name="Gonzalez-Prieto J.M."/>
            <person name="Kennell J.C."/>
            <person name="Molina L."/>
            <person name="Schirawski J."/>
            <person name="Mendoza-Mendoza A."/>
            <person name="Greilinger D."/>
            <person name="Munch K."/>
            <person name="Rossel N."/>
            <person name="Scherer M."/>
            <person name="Vranes M."/>
            <person name="Ladendorf O."/>
            <person name="Vincon V."/>
            <person name="Fuchs U."/>
            <person name="Sandrock B."/>
            <person name="Meng S."/>
            <person name="Ho E.C."/>
            <person name="Cahill M.J."/>
            <person name="Boyce K.J."/>
            <person name="Klose J."/>
            <person name="Klosterman S.J."/>
            <person name="Deelstra H.J."/>
            <person name="Ortiz-Castellanos L."/>
            <person name="Li W."/>
            <person name="Sanchez-Alonso P."/>
            <person name="Schreier P.H."/>
            <person name="Hauser-Hahn I."/>
            <person name="Vaupel M."/>
            <person name="Koopmann E."/>
            <person name="Friedrich G."/>
            <person name="Voss H."/>
            <person name="Schluter T."/>
            <person name="Margolis J."/>
            <person name="Platt D."/>
            <person name="Swimmer C."/>
            <person name="Gnirke A."/>
            <person name="Chen F."/>
            <person name="Vysotskaia V."/>
            <person name="Mannhaupt G."/>
            <person name="Guldener U."/>
            <person name="Munsterkotter M."/>
            <person name="Haase D."/>
            <person name="Oesterheld M."/>
            <person name="Mewes H.W."/>
            <person name="Mauceli E.W."/>
            <person name="DeCaprio D."/>
            <person name="Wade C.M."/>
            <person name="Butler J."/>
            <person name="Young S."/>
            <person name="Jaffe D.B."/>
            <person name="Calvo S."/>
            <person name="Nusbaum C."/>
            <person name="Galagan J."/>
            <person name="Birren B.W."/>
        </authorList>
    </citation>
    <scope>NUCLEOTIDE SEQUENCE [LARGE SCALE GENOMIC DNA]</scope>
    <source>
        <strain evidence="4">521</strain>
        <strain evidence="5">521 / FGSC 9021</strain>
    </source>
</reference>
<reference evidence="3" key="4">
    <citation type="submission" date="2010-07" db="EMBL/GenBank/DDBJ databases">
        <authorList>
            <person name="Mannhaupt G."/>
        </authorList>
    </citation>
    <scope>NUCLEOTIDE SEQUENCE</scope>
    <source>
        <strain evidence="3">521</strain>
    </source>
</reference>
<evidence type="ECO:0000313" key="4">
    <source>
        <dbReference type="EMBL" id="KIS69600.1"/>
    </source>
</evidence>
<protein>
    <submittedName>
        <fullName evidence="3">Effector family protein Eff1-5</fullName>
    </submittedName>
</protein>
<feature type="chain" id="PRO_5010843699" evidence="2">
    <location>
        <begin position="23"/>
        <end position="462"/>
    </location>
</feature>
<evidence type="ECO:0000313" key="5">
    <source>
        <dbReference type="Proteomes" id="UP000000561"/>
    </source>
</evidence>
<evidence type="ECO:0000256" key="1">
    <source>
        <dbReference type="SAM" id="MobiDB-lite"/>
    </source>
</evidence>
<reference evidence="4" key="5">
    <citation type="submission" date="2014-09" db="EMBL/GenBank/DDBJ databases">
        <authorList>
            <person name="Guldener U."/>
            <person name="Munsterkotter M."/>
            <person name="Walter M.C."/>
            <person name="Mannhaupt G."/>
            <person name="Kahmann R."/>
        </authorList>
    </citation>
    <scope>NUCLEOTIDE SEQUENCE</scope>
    <source>
        <strain evidence="4">521</strain>
    </source>
</reference>
<evidence type="ECO:0000256" key="2">
    <source>
        <dbReference type="SAM" id="SignalP"/>
    </source>
</evidence>
<dbReference type="GeneID" id="23562951"/>
<evidence type="ECO:0000313" key="3">
    <source>
        <dbReference type="EMBL" id="CBV36770.1"/>
    </source>
</evidence>
<accession>Q4PCM8</accession>
<reference evidence="4" key="1">
    <citation type="submission" date="2003-07" db="EMBL/GenBank/DDBJ databases">
        <authorList>
            <person name="Birren B."/>
            <person name="Nusbaum C."/>
            <person name="Abebe A."/>
            <person name="Abouelleil A."/>
            <person name="Adekoya E."/>
            <person name="Ait-zahra M."/>
            <person name="Allen N."/>
            <person name="Allen T."/>
            <person name="An P."/>
            <person name="Anderson M."/>
            <person name="Anderson S."/>
            <person name="Arachchi H."/>
            <person name="Armbruster J."/>
            <person name="Bachantsang P."/>
            <person name="Baldwin J."/>
            <person name="Barry A."/>
            <person name="Bayul T."/>
            <person name="Blitshsteyn B."/>
            <person name="Bloom T."/>
            <person name="Blye J."/>
            <person name="Boguslavskiy L."/>
            <person name="Borowsky M."/>
            <person name="Boukhgalter B."/>
            <person name="Brunache A."/>
            <person name="Butler J."/>
            <person name="Calixte N."/>
            <person name="Calvo S."/>
            <person name="Camarata J."/>
            <person name="Campo K."/>
            <person name="Chang J."/>
            <person name="Cheshatsang Y."/>
            <person name="Citroen M."/>
            <person name="Collymore A."/>
            <person name="Considine T."/>
            <person name="Cook A."/>
            <person name="Cooke P."/>
            <person name="Corum B."/>
            <person name="Cuomo C."/>
            <person name="David R."/>
            <person name="Dawoe T."/>
            <person name="Degray S."/>
            <person name="Dodge S."/>
            <person name="Dooley K."/>
            <person name="Dorje P."/>
            <person name="Dorjee K."/>
            <person name="Dorris L."/>
            <person name="Duffey N."/>
            <person name="Dupes A."/>
            <person name="Elkins T."/>
            <person name="Engels R."/>
            <person name="Erickson J."/>
            <person name="Farina A."/>
            <person name="Faro S."/>
            <person name="Ferreira P."/>
            <person name="Fischer H."/>
            <person name="Fitzgerald M."/>
            <person name="Foley K."/>
            <person name="Gage D."/>
            <person name="Galagan J."/>
            <person name="Gearin G."/>
            <person name="Gnerre S."/>
            <person name="Gnirke A."/>
            <person name="Goyette A."/>
            <person name="Graham J."/>
            <person name="Grandbois E."/>
            <person name="Gyaltsen K."/>
            <person name="Hafez N."/>
            <person name="Hagopian D."/>
            <person name="Hagos B."/>
            <person name="Hall J."/>
            <person name="Hatcher B."/>
            <person name="Heller A."/>
            <person name="Higgins H."/>
            <person name="Honan T."/>
            <person name="Horn A."/>
            <person name="Houde N."/>
            <person name="Hughes L."/>
            <person name="Hulme W."/>
            <person name="Husby E."/>
            <person name="Iliev I."/>
            <person name="Jaffe D."/>
            <person name="Jones C."/>
            <person name="Kamal M."/>
            <person name="Kamat A."/>
            <person name="Kamvysselis M."/>
            <person name="Karlsson E."/>
            <person name="Kells C."/>
            <person name="Kieu A."/>
            <person name="Kisner P."/>
            <person name="Kodira C."/>
            <person name="Kulbokas E."/>
            <person name="Labutti K."/>
            <person name="Lama D."/>
            <person name="Landers T."/>
            <person name="Leger J."/>
            <person name="Levine S."/>
            <person name="Lewis D."/>
            <person name="Lewis T."/>
            <person name="Lindblad-toh K."/>
            <person name="Liu X."/>
            <person name="Lokyitsang T."/>
            <person name="Lokyitsang Y."/>
            <person name="Lucien O."/>
            <person name="Lui A."/>
            <person name="Ma L.J."/>
            <person name="Mabbitt R."/>
            <person name="Macdonald J."/>
            <person name="Maclean C."/>
            <person name="Major J."/>
            <person name="Manning J."/>
            <person name="Marabella R."/>
            <person name="Maru K."/>
            <person name="Matthews C."/>
            <person name="Mauceli E."/>
            <person name="Mccarthy M."/>
            <person name="Mcdonough S."/>
            <person name="Mcghee T."/>
            <person name="Meldrim J."/>
            <person name="Meneus L."/>
            <person name="Mesirov J."/>
            <person name="Mihalev A."/>
            <person name="Mihova T."/>
            <person name="Mikkelsen T."/>
            <person name="Mlenga V."/>
            <person name="Moru K."/>
            <person name="Mozes J."/>
            <person name="Mulrain L."/>
            <person name="Munson G."/>
            <person name="Naylor J."/>
            <person name="Newes C."/>
            <person name="Nguyen C."/>
            <person name="Nguyen N."/>
            <person name="Nguyen T."/>
            <person name="Nicol R."/>
            <person name="Nielsen C."/>
            <person name="Nizzari M."/>
            <person name="Norbu C."/>
            <person name="Norbu N."/>
            <person name="O'donnell P."/>
            <person name="Okoawo O."/>
            <person name="O'leary S."/>
            <person name="Omotosho B."/>
            <person name="O'neill K."/>
            <person name="Osman S."/>
            <person name="Parker S."/>
            <person name="Perrin D."/>
            <person name="Phunkhang P."/>
            <person name="Piqani B."/>
            <person name="Purcell S."/>
            <person name="Rachupka T."/>
            <person name="Ramasamy U."/>
            <person name="Rameau R."/>
            <person name="Ray V."/>
            <person name="Raymond C."/>
            <person name="Retta R."/>
            <person name="Richardson S."/>
            <person name="Rise C."/>
            <person name="Rodriguez J."/>
            <person name="Rogers J."/>
            <person name="Rogov P."/>
            <person name="Rutman M."/>
            <person name="Schupbach R."/>
            <person name="Seaman C."/>
            <person name="Settipalli S."/>
            <person name="Sharpe T."/>
            <person name="Sheridan J."/>
            <person name="Sherpa N."/>
            <person name="Shi J."/>
            <person name="Smirnov S."/>
            <person name="Smith C."/>
            <person name="Sougnez C."/>
            <person name="Spencer B."/>
            <person name="Stalker J."/>
            <person name="Stange-thomann N."/>
            <person name="Stavropoulos S."/>
            <person name="Stetson K."/>
            <person name="Stone C."/>
            <person name="Stone S."/>
            <person name="Stubbs M."/>
            <person name="Talamas J."/>
            <person name="Tchuinga P."/>
            <person name="Tenzing P."/>
            <person name="Tesfaye S."/>
            <person name="Theodore J."/>
            <person name="Thoulutsang Y."/>
            <person name="Topham K."/>
            <person name="Towey S."/>
            <person name="Tsamla T."/>
            <person name="Tsomo N."/>
            <person name="Vallee D."/>
            <person name="Vassiliev H."/>
            <person name="Venkataraman V."/>
            <person name="Vinson J."/>
            <person name="Vo A."/>
            <person name="Wade C."/>
            <person name="Wang S."/>
            <person name="Wangchuk T."/>
            <person name="Wangdi T."/>
            <person name="Whittaker C."/>
            <person name="Wilkinson J."/>
            <person name="Wu Y."/>
            <person name="Wyman D."/>
            <person name="Yadav S."/>
            <person name="Yang S."/>
            <person name="Yang X."/>
            <person name="Yeager S."/>
            <person name="Yee E."/>
            <person name="Young G."/>
            <person name="Zainoun J."/>
            <person name="Zembeck L."/>
            <person name="Zimmer A."/>
            <person name="Zody M."/>
            <person name="Lander E."/>
        </authorList>
    </citation>
    <scope>NUCLEOTIDE SEQUENCE</scope>
    <source>
        <strain evidence="4">521</strain>
    </source>
</reference>
<proteinExistence type="predicted"/>
<dbReference type="KEGG" id="uma:UMAG_02135"/>
<dbReference type="eggNOG" id="ENOG502RDSE">
    <property type="taxonomic scope" value="Eukaryota"/>
</dbReference>